<evidence type="ECO:0000256" key="1">
    <source>
        <dbReference type="SAM" id="MobiDB-lite"/>
    </source>
</evidence>
<keyword evidence="3" id="KW-1185">Reference proteome</keyword>
<organism evidence="2 3">
    <name type="scientific">Dorcoceras hygrometricum</name>
    <dbReference type="NCBI Taxonomy" id="472368"/>
    <lineage>
        <taxon>Eukaryota</taxon>
        <taxon>Viridiplantae</taxon>
        <taxon>Streptophyta</taxon>
        <taxon>Embryophyta</taxon>
        <taxon>Tracheophyta</taxon>
        <taxon>Spermatophyta</taxon>
        <taxon>Magnoliopsida</taxon>
        <taxon>eudicotyledons</taxon>
        <taxon>Gunneridae</taxon>
        <taxon>Pentapetalae</taxon>
        <taxon>asterids</taxon>
        <taxon>lamiids</taxon>
        <taxon>Lamiales</taxon>
        <taxon>Gesneriaceae</taxon>
        <taxon>Didymocarpoideae</taxon>
        <taxon>Trichosporeae</taxon>
        <taxon>Loxocarpinae</taxon>
        <taxon>Dorcoceras</taxon>
    </lineage>
</organism>
<accession>A0A2Z6ZYQ0</accession>
<gene>
    <name evidence="2" type="ORF">F511_47264</name>
</gene>
<dbReference type="Proteomes" id="UP000250235">
    <property type="component" value="Unassembled WGS sequence"/>
</dbReference>
<evidence type="ECO:0000313" key="2">
    <source>
        <dbReference type="EMBL" id="KZT75710.1"/>
    </source>
</evidence>
<feature type="region of interest" description="Disordered" evidence="1">
    <location>
        <begin position="1"/>
        <end position="37"/>
    </location>
</feature>
<evidence type="ECO:0000313" key="3">
    <source>
        <dbReference type="Proteomes" id="UP000250235"/>
    </source>
</evidence>
<sequence>MMMAGDVPPRSDAAGRALSSDAAGRALSSDAAGRALSSDAAGRAIFVVVAPPAGRRSGESPAMS</sequence>
<name>A0A2Z6ZYQ0_9LAMI</name>
<dbReference type="EMBL" id="KV201990">
    <property type="protein sequence ID" value="KZT75710.1"/>
    <property type="molecule type" value="Genomic_DNA"/>
</dbReference>
<protein>
    <submittedName>
        <fullName evidence="2">Uncharacterized protein</fullName>
    </submittedName>
</protein>
<proteinExistence type="predicted"/>
<dbReference type="AlphaFoldDB" id="A0A2Z6ZYQ0"/>
<reference evidence="2 3" key="1">
    <citation type="journal article" date="2015" name="Proc. Natl. Acad. Sci. U.S.A.">
        <title>The resurrection genome of Boea hygrometrica: A blueprint for survival of dehydration.</title>
        <authorList>
            <person name="Xiao L."/>
            <person name="Yang G."/>
            <person name="Zhang L."/>
            <person name="Yang X."/>
            <person name="Zhao S."/>
            <person name="Ji Z."/>
            <person name="Zhou Q."/>
            <person name="Hu M."/>
            <person name="Wang Y."/>
            <person name="Chen M."/>
            <person name="Xu Y."/>
            <person name="Jin H."/>
            <person name="Xiao X."/>
            <person name="Hu G."/>
            <person name="Bao F."/>
            <person name="Hu Y."/>
            <person name="Wan P."/>
            <person name="Li L."/>
            <person name="Deng X."/>
            <person name="Kuang T."/>
            <person name="Xiang C."/>
            <person name="Zhu J.K."/>
            <person name="Oliver M.J."/>
            <person name="He Y."/>
        </authorList>
    </citation>
    <scope>NUCLEOTIDE SEQUENCE [LARGE SCALE GENOMIC DNA]</scope>
    <source>
        <strain evidence="3">cv. XS01</strain>
    </source>
</reference>